<feature type="transmembrane region" description="Helical" evidence="1">
    <location>
        <begin position="57"/>
        <end position="79"/>
    </location>
</feature>
<reference evidence="2 3" key="1">
    <citation type="submission" date="2017-12" db="EMBL/GenBank/DDBJ databases">
        <authorList>
            <person name="Levesque S."/>
        </authorList>
    </citation>
    <scope>NUCLEOTIDE SEQUENCE [LARGE SCALE GENOMIC DNA]</scope>
    <source>
        <strain evidence="2 3">SMQ-1417</strain>
    </source>
</reference>
<organism evidence="2 3">
    <name type="scientific">Brevibacterium aurantiacum</name>
    <dbReference type="NCBI Taxonomy" id="273384"/>
    <lineage>
        <taxon>Bacteria</taxon>
        <taxon>Bacillati</taxon>
        <taxon>Actinomycetota</taxon>
        <taxon>Actinomycetes</taxon>
        <taxon>Micrococcales</taxon>
        <taxon>Brevibacteriaceae</taxon>
        <taxon>Brevibacterium</taxon>
    </lineage>
</organism>
<keyword evidence="1" id="KW-0472">Membrane</keyword>
<keyword evidence="1" id="KW-1133">Transmembrane helix</keyword>
<feature type="transmembrane region" description="Helical" evidence="1">
    <location>
        <begin position="6"/>
        <end position="36"/>
    </location>
</feature>
<feature type="transmembrane region" description="Helical" evidence="1">
    <location>
        <begin position="85"/>
        <end position="116"/>
    </location>
</feature>
<proteinExistence type="predicted"/>
<keyword evidence="1" id="KW-0812">Transmembrane</keyword>
<gene>
    <name evidence="2" type="ORF">CXR23_04735</name>
</gene>
<dbReference type="AlphaFoldDB" id="A0A3T0DBH1"/>
<dbReference type="EMBL" id="CP025330">
    <property type="protein sequence ID" value="AZT92535.1"/>
    <property type="molecule type" value="Genomic_DNA"/>
</dbReference>
<sequence length="117" mass="12966">MWPEGAEWIYAVLCSLGAMVSIVPTILVIAGFSEWLNRMECPSGPVGSGCYENDLEISLVIFALVCLPFFAAAFVWAILHRWTRFYWWWFGVLCTGPVGTATCLSLSSSLCSGLIYK</sequence>
<name>A0A3T0DBH1_BREAU</name>
<evidence type="ECO:0000256" key="1">
    <source>
        <dbReference type="SAM" id="Phobius"/>
    </source>
</evidence>
<dbReference type="Proteomes" id="UP000283000">
    <property type="component" value="Chromosome"/>
</dbReference>
<evidence type="ECO:0000313" key="3">
    <source>
        <dbReference type="Proteomes" id="UP000283000"/>
    </source>
</evidence>
<protein>
    <submittedName>
        <fullName evidence="2">Uncharacterized protein</fullName>
    </submittedName>
</protein>
<evidence type="ECO:0000313" key="2">
    <source>
        <dbReference type="EMBL" id="AZT92535.1"/>
    </source>
</evidence>
<reference evidence="2 3" key="2">
    <citation type="submission" date="2019-01" db="EMBL/GenBank/DDBJ databases">
        <title>Comparative genomic analysis of Brevibacterium aurantiacum sheds light on its evolution and its adaptation to smear-ripened cheeses.</title>
        <authorList>
            <person name="Moineau S."/>
        </authorList>
    </citation>
    <scope>NUCLEOTIDE SEQUENCE [LARGE SCALE GENOMIC DNA]</scope>
    <source>
        <strain evidence="2 3">SMQ-1417</strain>
    </source>
</reference>
<accession>A0A3T0DBH1</accession>